<dbReference type="Proteomes" id="UP000005695">
    <property type="component" value="Unassembled WGS sequence"/>
</dbReference>
<dbReference type="OrthoDB" id="9769359at2"/>
<comment type="caution">
    <text evidence="2">The sequence shown here is derived from an EMBL/GenBank/DDBJ whole genome shotgun (WGS) entry which is preliminary data.</text>
</comment>
<sequence>MTLNERLERIHDQIQQSCNSVGRIAVALYDDKTDILHTFLSSSEENPFHNYQIPLSQVPSLNMLAMSGENRLISDIPASLSDSNSHHSKQIVGSGYCSSLTIPLKLQGKLLGFLFYDSFEKDDFSVTMQGTLNLYAQLICETISHDLASIKTLRGAVVTAREFSRQRDEETAAHLSRMAHYSRLIAMEVSDHYQISEETIEYLHQFAPLHDIGKVAIPDRILLKKGRLTDDEREVMRSHVLRGVEIIDLMIDEFDLGTVRHIELLRNIIAGHHERFDGSGYPSGQQGLDIPVESRIIAVADVFDALTTQRPYKPAWSFDEALTQMQTTESAFYDPACVAALAKRRDDVEAIRRRFVDPPAD</sequence>
<dbReference type="InterPro" id="IPR003607">
    <property type="entry name" value="HD/PDEase_dom"/>
</dbReference>
<dbReference type="AlphaFoldDB" id="Q1JYK9"/>
<dbReference type="SMART" id="SM00471">
    <property type="entry name" value="HDc"/>
    <property type="match status" value="1"/>
</dbReference>
<feature type="domain" description="HD-GYP" evidence="1">
    <location>
        <begin position="149"/>
        <end position="357"/>
    </location>
</feature>
<dbReference type="Pfam" id="PF13487">
    <property type="entry name" value="HD_5"/>
    <property type="match status" value="1"/>
</dbReference>
<dbReference type="EMBL" id="AAEW02000011">
    <property type="protein sequence ID" value="EAT15406.1"/>
    <property type="molecule type" value="Genomic_DNA"/>
</dbReference>
<dbReference type="CDD" id="cd00077">
    <property type="entry name" value="HDc"/>
    <property type="match status" value="1"/>
</dbReference>
<dbReference type="SUPFAM" id="SSF109604">
    <property type="entry name" value="HD-domain/PDEase-like"/>
    <property type="match status" value="1"/>
</dbReference>
<dbReference type="Gene3D" id="1.10.3210.10">
    <property type="entry name" value="Hypothetical protein af1432"/>
    <property type="match status" value="1"/>
</dbReference>
<dbReference type="PROSITE" id="PS51832">
    <property type="entry name" value="HD_GYP"/>
    <property type="match status" value="1"/>
</dbReference>
<protein>
    <submittedName>
        <fullName evidence="2">Metal dependent phosphohydrolase</fullName>
    </submittedName>
</protein>
<evidence type="ECO:0000313" key="2">
    <source>
        <dbReference type="EMBL" id="EAT15406.1"/>
    </source>
</evidence>
<dbReference type="PANTHER" id="PTHR45228">
    <property type="entry name" value="CYCLIC DI-GMP PHOSPHODIESTERASE TM_0186-RELATED"/>
    <property type="match status" value="1"/>
</dbReference>
<evidence type="ECO:0000259" key="1">
    <source>
        <dbReference type="PROSITE" id="PS51832"/>
    </source>
</evidence>
<name>Q1JYK9_DESA6</name>
<evidence type="ECO:0000313" key="3">
    <source>
        <dbReference type="Proteomes" id="UP000005695"/>
    </source>
</evidence>
<accession>Q1JYK9</accession>
<reference evidence="2" key="1">
    <citation type="submission" date="2006-05" db="EMBL/GenBank/DDBJ databases">
        <title>Annotation of the draft genome assembly of Desulfuromonas acetoxidans DSM 684.</title>
        <authorList>
            <consortium name="US DOE Joint Genome Institute (JGI-ORNL)"/>
            <person name="Larimer F."/>
            <person name="Land M."/>
            <person name="Hauser L."/>
        </authorList>
    </citation>
    <scope>NUCLEOTIDE SEQUENCE [LARGE SCALE GENOMIC DNA]</scope>
    <source>
        <strain evidence="2">DSM 684</strain>
    </source>
</reference>
<proteinExistence type="predicted"/>
<dbReference type="InterPro" id="IPR052020">
    <property type="entry name" value="Cyclic_di-GMP/3'3'-cGAMP_PDE"/>
</dbReference>
<keyword evidence="3" id="KW-1185">Reference proteome</keyword>
<dbReference type="PANTHER" id="PTHR45228:SF1">
    <property type="entry name" value="CYCLIC DI-GMP PHOSPHODIESTERASE TM_0186"/>
    <property type="match status" value="1"/>
</dbReference>
<dbReference type="InterPro" id="IPR037522">
    <property type="entry name" value="HD_GYP_dom"/>
</dbReference>
<dbReference type="InterPro" id="IPR029016">
    <property type="entry name" value="GAF-like_dom_sf"/>
</dbReference>
<dbReference type="RefSeq" id="WP_006001089.1">
    <property type="nucleotide sequence ID" value="NZ_AAEW02000011.1"/>
</dbReference>
<dbReference type="GO" id="GO:0016787">
    <property type="term" value="F:hydrolase activity"/>
    <property type="evidence" value="ECO:0007669"/>
    <property type="project" value="UniProtKB-KW"/>
</dbReference>
<reference evidence="2" key="2">
    <citation type="submission" date="2006-05" db="EMBL/GenBank/DDBJ databases">
        <title>Sequencing of the draft genome and assembly of Desulfuromonas acetoxidans DSM 684.</title>
        <authorList>
            <consortium name="US DOE Joint Genome Institute (JGI-PGF)"/>
            <person name="Copeland A."/>
            <person name="Lucas S."/>
            <person name="Lapidus A."/>
            <person name="Barry K."/>
            <person name="Detter J.C."/>
            <person name="Glavina del Rio T."/>
            <person name="Hammon N."/>
            <person name="Israni S."/>
            <person name="Dalin E."/>
            <person name="Tice H."/>
            <person name="Bruce D."/>
            <person name="Pitluck S."/>
            <person name="Richardson P."/>
        </authorList>
    </citation>
    <scope>NUCLEOTIDE SEQUENCE [LARGE SCALE GENOMIC DNA]</scope>
    <source>
        <strain evidence="2">DSM 684</strain>
    </source>
</reference>
<dbReference type="SUPFAM" id="SSF55781">
    <property type="entry name" value="GAF domain-like"/>
    <property type="match status" value="1"/>
</dbReference>
<gene>
    <name evidence="2" type="ORF">Dace_1070</name>
</gene>
<dbReference type="Gene3D" id="3.30.450.40">
    <property type="match status" value="1"/>
</dbReference>
<organism evidence="2 3">
    <name type="scientific">Desulfuromonas acetoxidans (strain DSM 684 / 11070)</name>
    <dbReference type="NCBI Taxonomy" id="281689"/>
    <lineage>
        <taxon>Bacteria</taxon>
        <taxon>Pseudomonadati</taxon>
        <taxon>Thermodesulfobacteriota</taxon>
        <taxon>Desulfuromonadia</taxon>
        <taxon>Desulfuromonadales</taxon>
        <taxon>Desulfuromonadaceae</taxon>
        <taxon>Desulfuromonas</taxon>
    </lineage>
</organism>